<dbReference type="InterPro" id="IPR022385">
    <property type="entry name" value="Rhs_assc_core"/>
</dbReference>
<evidence type="ECO:0000313" key="4">
    <source>
        <dbReference type="EMBL" id="SDH24603.1"/>
    </source>
</evidence>
<dbReference type="Proteomes" id="UP000198656">
    <property type="component" value="Unassembled WGS sequence"/>
</dbReference>
<dbReference type="RefSeq" id="WP_092333302.1">
    <property type="nucleotide sequence ID" value="NZ_FNCP01000011.1"/>
</dbReference>
<dbReference type="Gene3D" id="2.60.120.260">
    <property type="entry name" value="Galactose-binding domain-like"/>
    <property type="match status" value="2"/>
</dbReference>
<dbReference type="OrthoDB" id="513777at2"/>
<dbReference type="NCBIfam" id="TIGR03696">
    <property type="entry name" value="Rhs_assc_core"/>
    <property type="match status" value="1"/>
</dbReference>
<dbReference type="PANTHER" id="PTHR32305">
    <property type="match status" value="1"/>
</dbReference>
<dbReference type="PANTHER" id="PTHR32305:SF17">
    <property type="entry name" value="TRNA NUCLEASE WAPA"/>
    <property type="match status" value="1"/>
</dbReference>
<sequence>MFSNLDMQLVDKPWGKVLLDSAGTERPFMLKSDGQTYAAPDNYPVQLYKNPDGTFSLQEINESGGYQAELPSVVFAVDGKVIRLLDGKGNTTSITRAGDKIRLTDASGRVVELTLVNGTVASLKDHTGQVKITYNYTGGYLTQVTYKDAVYGDSNLKYSWDKGQLRFMMDKNGTPYYLTYDNLNRIASVGEINLLGNPSFEAGYGSNLDSWEEKVDYDYGSITEDSTNATMGKGSVHIQSSPTVYPGSSQSFLYVQQTIPIKPSTAYNLSAQLKTGALNGRAFLNTVQTDVNGTILDSTWKDTRSIALTGTKDWTKQSLSVTTQANAAYLRVYMQADHDSTHFGGDAYFDEAQLVEGAAAAEFHGHTEIGFGGDGWVTSPLGDVTQYVHNNYGNPIAVINDPGGVNSATRMTWNAADQLTSLTTPLGNTYNYKYDAFGNMTKATEPTTDPNGRETSYDYYRNRLKTITQADGKNVQNAWDPVRLDNQTQTDQAGNSKAYTYSAGNLTMESNLLGIADNRIYNSGFNEVDSNSQPLEWARVAPADSINLSEEDPNAPYGGSRVLKLNSGTNHNTYQWTGFISVADKAKGSYILSGDIKATLASGTSSGAVVYIYWYDASQQPTQNPSSNLYIQVNDPNQSDKWNHYTATDIQPPANAVYARIMAITYQGATGYFDNLQFEQSPQIRGYNSLQNSSFVNGLSKWVRSSSYADVISEVGTISLPSTGSSYLESQTLIPVKQGQDYTLSGNLSTDPLTAASGNGASLQVLIYNQAGTYVQTFKSKVIYEKSDLAKYVVPFNSPVNGTAKVRLDVTSAQGVAKFDNIRFGYGREVVTSNYDSSNNYVVNTTNQLNKTVSYGRNDAYGQATSVTSPSGEVIRYAYDGQERLRTVTDNADNLTTYGLDANGNVLSVNTKAPSGTIYNQSSFVYDDKNNLKAEKNAANAIVSSYAYDANGRLTQKTNAGGSTVSLDYDPLGLLKSLKLSDKETYGFSYDLEGRRKQATASKTLTGQTLYTFDYDYDKVGNLISSIEKGTDGAFVGSIKEPSPGGMYSKTDQLLGFNLKYLSNPDVLYAFVYSPNKLVEKVSAAGKDTLFKYDEGSKLKLQTNPNGVEDRFDYNEGNQLIVTSTFKPGNDYNTRISSTYKYDDDGRLIEIKGQGPGSPTAKYVYNAGTEKLNRLTQAEITDAGTQYTLDYSYDPAGNLKSMELPSGQTNTFAYDGDNKISSLNGSASNVSYDANGNLTKLTVNGKTQQYVYDEANRLTSVKNGAGTVIASYTYDGDGQRLTKTVGSETITYHYFNGQLMYETTNQYANKITARYTRTPEGKLLSIYIYRPVGDYYNYYYYHYNAHGDVVAVTDSNGAVYRQYAYDPYGNVISVRDGGPNGGNTVDINNDPGFNNAYTYAGYRYDQETGLYFLNARYYNAGIGRFLTKDTFKGRANDPQSINRYAYAHGNPVSFVDPTGHDVGAPGMDLGVYTEYQKQGLHPTGSYSTPMPAPVSFDQKSGMTQVHSTSDDTKQVINNTLLLINRGATVASIGASTAGIVGVAIGSATLISTAGIIIPVAAIVGVATTLGMMLIGDQVHGTWGNLAISLTGFLSVPILGGASHLIGTELYNAAMATGFAFNIPLSAVTASWN</sequence>
<keyword evidence="2" id="KW-0472">Membrane</keyword>
<feature type="transmembrane region" description="Helical" evidence="2">
    <location>
        <begin position="1586"/>
        <end position="1606"/>
    </location>
</feature>
<dbReference type="EMBL" id="FNCP01000011">
    <property type="protein sequence ID" value="SDH24603.1"/>
    <property type="molecule type" value="Genomic_DNA"/>
</dbReference>
<protein>
    <submittedName>
        <fullName evidence="4">RHS repeat-associated core domain-containing protein</fullName>
    </submittedName>
</protein>
<accession>A0A1G8AUW1</accession>
<feature type="transmembrane region" description="Helical" evidence="2">
    <location>
        <begin position="1555"/>
        <end position="1574"/>
    </location>
</feature>
<dbReference type="Pfam" id="PF25023">
    <property type="entry name" value="TEN_YD-shell"/>
    <property type="match status" value="1"/>
</dbReference>
<dbReference type="STRING" id="1121419.SAMN05443529_111124"/>
<evidence type="ECO:0000256" key="2">
    <source>
        <dbReference type="SAM" id="Phobius"/>
    </source>
</evidence>
<keyword evidence="1" id="KW-0677">Repeat</keyword>
<dbReference type="Gene3D" id="2.180.10.10">
    <property type="entry name" value="RHS repeat-associated core"/>
    <property type="match status" value="2"/>
</dbReference>
<name>A0A1G8AUW1_9FIRM</name>
<proteinExistence type="predicted"/>
<dbReference type="InterPro" id="IPR056823">
    <property type="entry name" value="TEN-like_YD-shell"/>
</dbReference>
<organism evidence="4 5">
    <name type="scientific">Desulfosporosinus hippei DSM 8344</name>
    <dbReference type="NCBI Taxonomy" id="1121419"/>
    <lineage>
        <taxon>Bacteria</taxon>
        <taxon>Bacillati</taxon>
        <taxon>Bacillota</taxon>
        <taxon>Clostridia</taxon>
        <taxon>Eubacteriales</taxon>
        <taxon>Desulfitobacteriaceae</taxon>
        <taxon>Desulfosporosinus</taxon>
    </lineage>
</organism>
<dbReference type="InterPro" id="IPR050708">
    <property type="entry name" value="T6SS_VgrG/RHS"/>
</dbReference>
<dbReference type="InterPro" id="IPR031325">
    <property type="entry name" value="RHS_repeat"/>
</dbReference>
<keyword evidence="2" id="KW-1133">Transmembrane helix</keyword>
<evidence type="ECO:0000313" key="5">
    <source>
        <dbReference type="Proteomes" id="UP000198656"/>
    </source>
</evidence>
<keyword evidence="2" id="KW-0812">Transmembrane</keyword>
<evidence type="ECO:0000259" key="3">
    <source>
        <dbReference type="Pfam" id="PF25023"/>
    </source>
</evidence>
<evidence type="ECO:0000256" key="1">
    <source>
        <dbReference type="ARBA" id="ARBA00022737"/>
    </source>
</evidence>
<gene>
    <name evidence="4" type="ORF">SAMN05443529_111124</name>
</gene>
<feature type="domain" description="Teneurin-like YD-shell" evidence="3">
    <location>
        <begin position="1136"/>
        <end position="1308"/>
    </location>
</feature>
<reference evidence="5" key="1">
    <citation type="submission" date="2016-10" db="EMBL/GenBank/DDBJ databases">
        <authorList>
            <person name="Varghese N."/>
            <person name="Submissions S."/>
        </authorList>
    </citation>
    <scope>NUCLEOTIDE SEQUENCE [LARGE SCALE GENOMIC DNA]</scope>
    <source>
        <strain evidence="5">DSM 8344</strain>
    </source>
</reference>
<dbReference type="InterPro" id="IPR006530">
    <property type="entry name" value="YD"/>
</dbReference>
<feature type="transmembrane region" description="Helical" evidence="2">
    <location>
        <begin position="1612"/>
        <end position="1631"/>
    </location>
</feature>
<keyword evidence="5" id="KW-1185">Reference proteome</keyword>
<dbReference type="NCBIfam" id="TIGR01643">
    <property type="entry name" value="YD_repeat_2x"/>
    <property type="match status" value="5"/>
</dbReference>
<dbReference type="Pfam" id="PF05593">
    <property type="entry name" value="RHS_repeat"/>
    <property type="match status" value="4"/>
</dbReference>